<reference evidence="3 4" key="1">
    <citation type="journal article" date="2019" name="Int. J. Syst. Evol. Microbiol.">
        <title>The Global Catalogue of Microorganisms (GCM) 10K type strain sequencing project: providing services to taxonomists for standard genome sequencing and annotation.</title>
        <authorList>
            <consortium name="The Broad Institute Genomics Platform"/>
            <consortium name="The Broad Institute Genome Sequencing Center for Infectious Disease"/>
            <person name="Wu L."/>
            <person name="Ma J."/>
        </authorList>
    </citation>
    <scope>NUCLEOTIDE SEQUENCE [LARGE SCALE GENOMIC DNA]</scope>
    <source>
        <strain evidence="3 4">CGMCC 1.12543</strain>
    </source>
</reference>
<evidence type="ECO:0000256" key="2">
    <source>
        <dbReference type="ARBA" id="ARBA00022840"/>
    </source>
</evidence>
<dbReference type="Proteomes" id="UP001596099">
    <property type="component" value="Unassembled WGS sequence"/>
</dbReference>
<dbReference type="PANTHER" id="PTHR43384:SF10">
    <property type="entry name" value="ATPASE INVOLVED IN CHROMOSOME PARTITIONING, PARA_MIND FAMILY"/>
    <property type="match status" value="1"/>
</dbReference>
<dbReference type="GO" id="GO:0005524">
    <property type="term" value="F:ATP binding"/>
    <property type="evidence" value="ECO:0007669"/>
    <property type="project" value="UniProtKB-KW"/>
</dbReference>
<dbReference type="PANTHER" id="PTHR43384">
    <property type="entry name" value="SEPTUM SITE-DETERMINING PROTEIN MIND HOMOLOG, CHLOROPLASTIC-RELATED"/>
    <property type="match status" value="1"/>
</dbReference>
<dbReference type="Pfam" id="PF10609">
    <property type="entry name" value="ParA"/>
    <property type="match status" value="1"/>
</dbReference>
<gene>
    <name evidence="3" type="ORF">ACFPYI_06575</name>
</gene>
<keyword evidence="1" id="KW-0547">Nucleotide-binding</keyword>
<keyword evidence="2" id="KW-0067">ATP-binding</keyword>
<keyword evidence="4" id="KW-1185">Reference proteome</keyword>
<evidence type="ECO:0000313" key="3">
    <source>
        <dbReference type="EMBL" id="MFC5970995.1"/>
    </source>
</evidence>
<dbReference type="InterPro" id="IPR027417">
    <property type="entry name" value="P-loop_NTPase"/>
</dbReference>
<dbReference type="Gene3D" id="3.40.50.300">
    <property type="entry name" value="P-loop containing nucleotide triphosphate hydrolases"/>
    <property type="match status" value="1"/>
</dbReference>
<dbReference type="InterPro" id="IPR050625">
    <property type="entry name" value="ParA/MinD_ATPase"/>
</dbReference>
<sequence>MGGDGRVYTVTSAKGGVGKSTTAANLAAMFGASDRTAVVVDADLATPSLTSHLGSSATPSIHDVLADEADVLDAVVEHAGFDVLPGTPGAAAFAGVDIARLRPAVGTLREEYDVVVVDGGPGLSHDTLLPMELADRVLLATTPDEASVDAAATTAEVADRVDASVQGCVVTKVSDRDELQAVRQGLDVPIAAAIPRDSAVPRSQTLGKPVVLAAPSAPSAKAYWNLAGRQPDVGRE</sequence>
<evidence type="ECO:0000313" key="4">
    <source>
        <dbReference type="Proteomes" id="UP001596099"/>
    </source>
</evidence>
<comment type="caution">
    <text evidence="3">The sequence shown here is derived from an EMBL/GenBank/DDBJ whole genome shotgun (WGS) entry which is preliminary data.</text>
</comment>
<name>A0ABD5RL03_9EURY</name>
<dbReference type="SUPFAM" id="SSF52540">
    <property type="entry name" value="P-loop containing nucleoside triphosphate hydrolases"/>
    <property type="match status" value="1"/>
</dbReference>
<protein>
    <submittedName>
        <fullName evidence="3">MinD/ParA family protein</fullName>
    </submittedName>
</protein>
<evidence type="ECO:0000256" key="1">
    <source>
        <dbReference type="ARBA" id="ARBA00022741"/>
    </source>
</evidence>
<organism evidence="3 4">
    <name type="scientific">Halomarina salina</name>
    <dbReference type="NCBI Taxonomy" id="1872699"/>
    <lineage>
        <taxon>Archaea</taxon>
        <taxon>Methanobacteriati</taxon>
        <taxon>Methanobacteriota</taxon>
        <taxon>Stenosarchaea group</taxon>
        <taxon>Halobacteria</taxon>
        <taxon>Halobacteriales</taxon>
        <taxon>Natronomonadaceae</taxon>
        <taxon>Halomarina</taxon>
    </lineage>
</organism>
<dbReference type="RefSeq" id="WP_247413909.1">
    <property type="nucleotide sequence ID" value="NZ_JALLGW010000001.1"/>
</dbReference>
<accession>A0ABD5RL03</accession>
<dbReference type="EMBL" id="JBHSQH010000001">
    <property type="protein sequence ID" value="MFC5970995.1"/>
    <property type="molecule type" value="Genomic_DNA"/>
</dbReference>
<dbReference type="InterPro" id="IPR033756">
    <property type="entry name" value="YlxH/NBP35"/>
</dbReference>
<proteinExistence type="predicted"/>
<dbReference type="AlphaFoldDB" id="A0ABD5RL03"/>